<dbReference type="InterPro" id="IPR041301">
    <property type="entry name" value="PBECR3"/>
</dbReference>
<gene>
    <name evidence="2" type="ORF">C811_00639</name>
</gene>
<feature type="domain" description="Phage-Barnase-EndoU-ColicinE5/D-RelE like nuclease 3" evidence="1">
    <location>
        <begin position="59"/>
        <end position="149"/>
    </location>
</feature>
<dbReference type="Pfam" id="PF18812">
    <property type="entry name" value="PBECR3"/>
    <property type="match status" value="1"/>
</dbReference>
<proteinExistence type="predicted"/>
<evidence type="ECO:0000259" key="1">
    <source>
        <dbReference type="Pfam" id="PF18812"/>
    </source>
</evidence>
<dbReference type="Proteomes" id="UP000014204">
    <property type="component" value="Unassembled WGS sequence"/>
</dbReference>
<name>R9L225_9ACTN</name>
<dbReference type="OrthoDB" id="9940912at2"/>
<organism evidence="2 3">
    <name type="scientific">Adlercreutzia caecimuris B7</name>
    <dbReference type="NCBI Taxonomy" id="1235794"/>
    <lineage>
        <taxon>Bacteria</taxon>
        <taxon>Bacillati</taxon>
        <taxon>Actinomycetota</taxon>
        <taxon>Coriobacteriia</taxon>
        <taxon>Eggerthellales</taxon>
        <taxon>Eggerthellaceae</taxon>
        <taxon>Adlercreutzia</taxon>
    </lineage>
</organism>
<sequence length="153" mass="17297">MNRSYACDMAERYPESDVLVGAAESVWNGSDARINISIDVSSKLVNHMSDYLPEALLSVFITDSDIRHIKRKHGSDEEERGQITIVPDDFSCIPRVLNEFDSCEHTDTDKLGNKKFLLKKNIGGTVYLVTVQRGKRKLEIKTMWKENRSGASC</sequence>
<dbReference type="GeneID" id="82190236"/>
<dbReference type="RefSeq" id="WP_016308867.1">
    <property type="nucleotide sequence ID" value="NZ_KE159646.1"/>
</dbReference>
<dbReference type="STRING" id="1235794.C811_00639"/>
<reference evidence="2 3" key="1">
    <citation type="submission" date="2013-04" db="EMBL/GenBank/DDBJ databases">
        <title>The Genome Sequence of Enterorhabdus caecimuris B7.</title>
        <authorList>
            <consortium name="The Broad Institute Genomics Platform"/>
            <consortium name="The Broad Institute Genome Sequencing Center for Infectious Disease"/>
            <person name="Earl A."/>
            <person name="Xavier R."/>
            <person name="Elson C."/>
            <person name="Duck W."/>
            <person name="Walker B."/>
            <person name="Young S."/>
            <person name="Zeng Q."/>
            <person name="Gargeya S."/>
            <person name="Fitzgerald M."/>
            <person name="Haas B."/>
            <person name="Abouelleil A."/>
            <person name="Allen A.W."/>
            <person name="Alvarado L."/>
            <person name="Arachchi H.M."/>
            <person name="Berlin A.M."/>
            <person name="Chapman S.B."/>
            <person name="Gainer-Dewar J."/>
            <person name="Goldberg J."/>
            <person name="Griggs A."/>
            <person name="Gujja S."/>
            <person name="Hansen M."/>
            <person name="Howarth C."/>
            <person name="Imamovic A."/>
            <person name="Ireland A."/>
            <person name="Larimer J."/>
            <person name="McCowan C."/>
            <person name="Murphy C."/>
            <person name="Pearson M."/>
            <person name="Poon T.W."/>
            <person name="Priest M."/>
            <person name="Roberts A."/>
            <person name="Saif S."/>
            <person name="Shea T."/>
            <person name="Sisk P."/>
            <person name="Sykes S."/>
            <person name="Wortman J."/>
            <person name="Nusbaum C."/>
            <person name="Birren B."/>
        </authorList>
    </citation>
    <scope>NUCLEOTIDE SEQUENCE [LARGE SCALE GENOMIC DNA]</scope>
    <source>
        <strain evidence="2 3">B7</strain>
    </source>
</reference>
<comment type="caution">
    <text evidence="2">The sequence shown here is derived from an EMBL/GenBank/DDBJ whole genome shotgun (WGS) entry which is preliminary data.</text>
</comment>
<dbReference type="HOGENOM" id="CLU_1710410_0_0_11"/>
<accession>R9L225</accession>
<protein>
    <recommendedName>
        <fullName evidence="1">Phage-Barnase-EndoU-ColicinE5/D-RelE like nuclease 3 domain-containing protein</fullName>
    </recommendedName>
</protein>
<keyword evidence="3" id="KW-1185">Reference proteome</keyword>
<dbReference type="EMBL" id="ASSY01000005">
    <property type="protein sequence ID" value="EOS52603.1"/>
    <property type="molecule type" value="Genomic_DNA"/>
</dbReference>
<dbReference type="AlphaFoldDB" id="R9L225"/>
<evidence type="ECO:0000313" key="2">
    <source>
        <dbReference type="EMBL" id="EOS52603.1"/>
    </source>
</evidence>
<evidence type="ECO:0000313" key="3">
    <source>
        <dbReference type="Proteomes" id="UP000014204"/>
    </source>
</evidence>